<evidence type="ECO:0000313" key="1">
    <source>
        <dbReference type="EMBL" id="GAA5195179.1"/>
    </source>
</evidence>
<dbReference type="Proteomes" id="UP001500200">
    <property type="component" value="Unassembled WGS sequence"/>
</dbReference>
<organism evidence="1 2">
    <name type="scientific">Arthrobacter gyeryongensis</name>
    <dbReference type="NCBI Taxonomy" id="1650592"/>
    <lineage>
        <taxon>Bacteria</taxon>
        <taxon>Bacillati</taxon>
        <taxon>Actinomycetota</taxon>
        <taxon>Actinomycetes</taxon>
        <taxon>Micrococcales</taxon>
        <taxon>Micrococcaceae</taxon>
        <taxon>Arthrobacter</taxon>
    </lineage>
</organism>
<gene>
    <name evidence="1" type="ORF">GCM10023346_24420</name>
</gene>
<dbReference type="EMBL" id="BAABKK010000015">
    <property type="protein sequence ID" value="GAA5195179.1"/>
    <property type="molecule type" value="Genomic_DNA"/>
</dbReference>
<accession>A0ABP9SF41</accession>
<proteinExistence type="predicted"/>
<evidence type="ECO:0000313" key="2">
    <source>
        <dbReference type="Proteomes" id="UP001500200"/>
    </source>
</evidence>
<reference evidence="2" key="1">
    <citation type="journal article" date="2019" name="Int. J. Syst. Evol. Microbiol.">
        <title>The Global Catalogue of Microorganisms (GCM) 10K type strain sequencing project: providing services to taxonomists for standard genome sequencing and annotation.</title>
        <authorList>
            <consortium name="The Broad Institute Genomics Platform"/>
            <consortium name="The Broad Institute Genome Sequencing Center for Infectious Disease"/>
            <person name="Wu L."/>
            <person name="Ma J."/>
        </authorList>
    </citation>
    <scope>NUCLEOTIDE SEQUENCE [LARGE SCALE GENOMIC DNA]</scope>
    <source>
        <strain evidence="2">JCM 18514</strain>
    </source>
</reference>
<comment type="caution">
    <text evidence="1">The sequence shown here is derived from an EMBL/GenBank/DDBJ whole genome shotgun (WGS) entry which is preliminary data.</text>
</comment>
<name>A0ABP9SF41_9MICC</name>
<sequence length="60" mass="6177">MVTQLSPPPPSPRKLGQGTLAAWAHAFNAVLKAQNDIKCELVGLAAGSSATTLSQESCRG</sequence>
<protein>
    <submittedName>
        <fullName evidence="1">Uncharacterized protein</fullName>
    </submittedName>
</protein>
<keyword evidence="2" id="KW-1185">Reference proteome</keyword>